<gene>
    <name evidence="2" type="ORF">RF11_10281</name>
</gene>
<keyword evidence="1" id="KW-0472">Membrane</keyword>
<keyword evidence="3" id="KW-1185">Reference proteome</keyword>
<feature type="transmembrane region" description="Helical" evidence="1">
    <location>
        <begin position="20"/>
        <end position="39"/>
    </location>
</feature>
<keyword evidence="1" id="KW-1133">Transmembrane helix</keyword>
<sequence>MSPIADSDYQGFGFRGRFKIGVTHLILLFTLSLVSIYVMSDSIYHSASTEVLFLCLAASWACSVLNSSLIVTKSYGELPASIRRTYVIISVYFICAILTTVSAIAVCHDFHNLDRNMKIGSILGIVVGILLFIKFGEYMIYFRHTV</sequence>
<evidence type="ECO:0000256" key="1">
    <source>
        <dbReference type="SAM" id="Phobius"/>
    </source>
</evidence>
<feature type="transmembrane region" description="Helical" evidence="1">
    <location>
        <begin position="86"/>
        <end position="107"/>
    </location>
</feature>
<name>A0A0C2IQ95_THEKT</name>
<feature type="transmembrane region" description="Helical" evidence="1">
    <location>
        <begin position="51"/>
        <end position="71"/>
    </location>
</feature>
<protein>
    <submittedName>
        <fullName evidence="2">Uncharacterized protein</fullName>
    </submittedName>
</protein>
<evidence type="ECO:0000313" key="3">
    <source>
        <dbReference type="Proteomes" id="UP000031668"/>
    </source>
</evidence>
<accession>A0A0C2IQ95</accession>
<keyword evidence="1" id="KW-0812">Transmembrane</keyword>
<organism evidence="2 3">
    <name type="scientific">Thelohanellus kitauei</name>
    <name type="common">Myxosporean</name>
    <dbReference type="NCBI Taxonomy" id="669202"/>
    <lineage>
        <taxon>Eukaryota</taxon>
        <taxon>Metazoa</taxon>
        <taxon>Cnidaria</taxon>
        <taxon>Myxozoa</taxon>
        <taxon>Myxosporea</taxon>
        <taxon>Bivalvulida</taxon>
        <taxon>Platysporina</taxon>
        <taxon>Myxobolidae</taxon>
        <taxon>Thelohanellus</taxon>
    </lineage>
</organism>
<feature type="transmembrane region" description="Helical" evidence="1">
    <location>
        <begin position="119"/>
        <end position="141"/>
    </location>
</feature>
<reference evidence="2 3" key="1">
    <citation type="journal article" date="2014" name="Genome Biol. Evol.">
        <title>The genome of the myxosporean Thelohanellus kitauei shows adaptations to nutrient acquisition within its fish host.</title>
        <authorList>
            <person name="Yang Y."/>
            <person name="Xiong J."/>
            <person name="Zhou Z."/>
            <person name="Huo F."/>
            <person name="Miao W."/>
            <person name="Ran C."/>
            <person name="Liu Y."/>
            <person name="Zhang J."/>
            <person name="Feng J."/>
            <person name="Wang M."/>
            <person name="Wang M."/>
            <person name="Wang L."/>
            <person name="Yao B."/>
        </authorList>
    </citation>
    <scope>NUCLEOTIDE SEQUENCE [LARGE SCALE GENOMIC DNA]</scope>
    <source>
        <strain evidence="2">Wuqing</strain>
    </source>
</reference>
<dbReference type="EMBL" id="JWZT01003127">
    <property type="protein sequence ID" value="KII67609.1"/>
    <property type="molecule type" value="Genomic_DNA"/>
</dbReference>
<dbReference type="AlphaFoldDB" id="A0A0C2IQ95"/>
<comment type="caution">
    <text evidence="2">The sequence shown here is derived from an EMBL/GenBank/DDBJ whole genome shotgun (WGS) entry which is preliminary data.</text>
</comment>
<evidence type="ECO:0000313" key="2">
    <source>
        <dbReference type="EMBL" id="KII67609.1"/>
    </source>
</evidence>
<proteinExistence type="predicted"/>
<dbReference type="Proteomes" id="UP000031668">
    <property type="component" value="Unassembled WGS sequence"/>
</dbReference>